<dbReference type="GO" id="GO:0005634">
    <property type="term" value="C:nucleus"/>
    <property type="evidence" value="ECO:0007669"/>
    <property type="project" value="InterPro"/>
</dbReference>
<feature type="region of interest" description="Disordered" evidence="1">
    <location>
        <begin position="1"/>
        <end position="60"/>
    </location>
</feature>
<dbReference type="EMBL" id="JACAZI010000007">
    <property type="protein sequence ID" value="KAF7356729.1"/>
    <property type="molecule type" value="Genomic_DNA"/>
</dbReference>
<dbReference type="Proteomes" id="UP000620124">
    <property type="component" value="Unassembled WGS sequence"/>
</dbReference>
<feature type="compositionally biased region" description="Acidic residues" evidence="1">
    <location>
        <begin position="406"/>
        <end position="421"/>
    </location>
</feature>
<gene>
    <name evidence="3" type="ORF">MVEN_01007800</name>
</gene>
<feature type="compositionally biased region" description="Polar residues" evidence="1">
    <location>
        <begin position="1"/>
        <end position="11"/>
    </location>
</feature>
<evidence type="ECO:0000313" key="4">
    <source>
        <dbReference type="Proteomes" id="UP000620124"/>
    </source>
</evidence>
<feature type="compositionally biased region" description="Basic residues" evidence="1">
    <location>
        <begin position="18"/>
        <end position="33"/>
    </location>
</feature>
<feature type="compositionally biased region" description="Acidic residues" evidence="1">
    <location>
        <begin position="107"/>
        <end position="119"/>
    </location>
</feature>
<organism evidence="3 4">
    <name type="scientific">Mycena venus</name>
    <dbReference type="NCBI Taxonomy" id="2733690"/>
    <lineage>
        <taxon>Eukaryota</taxon>
        <taxon>Fungi</taxon>
        <taxon>Dikarya</taxon>
        <taxon>Basidiomycota</taxon>
        <taxon>Agaricomycotina</taxon>
        <taxon>Agaricomycetes</taxon>
        <taxon>Agaricomycetidae</taxon>
        <taxon>Agaricales</taxon>
        <taxon>Marasmiineae</taxon>
        <taxon>Mycenaceae</taxon>
        <taxon>Mycena</taxon>
    </lineage>
</organism>
<feature type="region of interest" description="Disordered" evidence="1">
    <location>
        <begin position="395"/>
        <end position="438"/>
    </location>
</feature>
<proteinExistence type="predicted"/>
<comment type="caution">
    <text evidence="3">The sequence shown here is derived from an EMBL/GenBank/DDBJ whole genome shotgun (WGS) entry which is preliminary data.</text>
</comment>
<keyword evidence="4" id="KW-1185">Reference proteome</keyword>
<evidence type="ECO:0000313" key="3">
    <source>
        <dbReference type="EMBL" id="KAF7356729.1"/>
    </source>
</evidence>
<feature type="domain" description="PSP proline-rich" evidence="2">
    <location>
        <begin position="277"/>
        <end position="330"/>
    </location>
</feature>
<sequence>MVAQTSVQPNGVNGVKPIKSKNQLRRLKHKQRRAAAAEKPPQDTNGTDNEDAMNVDDDDNVEYVSEQLDANGSVLEAFSDVFARFQLPPDESAQDKDTVRGKGEVIYSDDDMASEGDSDAEAKPISKKKQRKLSRLTVAELKRLVKKPEVVEWTDVTAADPRLLLHLKSQRNTIPIPIHWSAKRDYLQGKRGIEKPPFQLPAYIADTGIATMRDAVKEKEANMSLKAKTRERVQPKMGKVDIDYQKLHDAFFKFQTKPPVTGFGEMYYEGKEFETSLKEKRPGDLSPELVEALSIPPLAPPPWLISMQRFGPPPSYPTLRIPGLNAPIPEGAQWGFHPGGWGKPPLDEYNRPLYGDVFGVLPKAGDGADVSKSAIYLYGSDNIHRWGSLSTKISGASLSRKKAKEESDDSSAEGSDSEEETPAPADGLQTPSGLETPSGMASVVSTVAAGLETPDFLELRKGRAASEAADTGPRSLYQVVPERQTAVRGLMGSERGYDVSAVASHANLPVLGDERSSKRKANGVDVSIDAAELEGISEEELRRKYDAHSRGSAGVPGSREDFSDFVAKEVASRSKKQKEKERDSSKKGKEFKF</sequence>
<dbReference type="SMART" id="SM00581">
    <property type="entry name" value="PSP"/>
    <property type="match status" value="1"/>
</dbReference>
<feature type="region of interest" description="Disordered" evidence="1">
    <location>
        <begin position="543"/>
        <end position="593"/>
    </location>
</feature>
<dbReference type="AlphaFoldDB" id="A0A8H6YCZ7"/>
<reference evidence="3" key="1">
    <citation type="submission" date="2020-05" db="EMBL/GenBank/DDBJ databases">
        <title>Mycena genomes resolve the evolution of fungal bioluminescence.</title>
        <authorList>
            <person name="Tsai I.J."/>
        </authorList>
    </citation>
    <scope>NUCLEOTIDE SEQUENCE</scope>
    <source>
        <strain evidence="3">CCC161011</strain>
    </source>
</reference>
<dbReference type="Pfam" id="PF04046">
    <property type="entry name" value="PSP"/>
    <property type="match status" value="1"/>
</dbReference>
<evidence type="ECO:0000259" key="2">
    <source>
        <dbReference type="SMART" id="SM00581"/>
    </source>
</evidence>
<evidence type="ECO:0000256" key="1">
    <source>
        <dbReference type="SAM" id="MobiDB-lite"/>
    </source>
</evidence>
<dbReference type="OrthoDB" id="10260794at2759"/>
<protein>
    <submittedName>
        <fullName evidence="3">PSP domain-containing protein</fullName>
    </submittedName>
</protein>
<name>A0A8H6YCZ7_9AGAR</name>
<dbReference type="PANTHER" id="PTHR12785:SF6">
    <property type="entry name" value="SPLICING FACTOR 3B SUBUNIT 2"/>
    <property type="match status" value="1"/>
</dbReference>
<accession>A0A8H6YCZ7</accession>
<feature type="region of interest" description="Disordered" evidence="1">
    <location>
        <begin position="89"/>
        <end position="129"/>
    </location>
</feature>
<dbReference type="InterPro" id="IPR007180">
    <property type="entry name" value="DUF382"/>
</dbReference>
<dbReference type="InterPro" id="IPR006568">
    <property type="entry name" value="PSP_pro-rich"/>
</dbReference>
<feature type="compositionally biased region" description="Basic and acidic residues" evidence="1">
    <location>
        <begin position="93"/>
        <end position="103"/>
    </location>
</feature>
<dbReference type="Pfam" id="PF04037">
    <property type="entry name" value="DUF382"/>
    <property type="match status" value="1"/>
</dbReference>
<feature type="compositionally biased region" description="Basic and acidic residues" evidence="1">
    <location>
        <begin position="558"/>
        <end position="593"/>
    </location>
</feature>
<dbReference type="InterPro" id="IPR052584">
    <property type="entry name" value="U2_snRNP_Complex_Component"/>
</dbReference>
<feature type="compositionally biased region" description="Acidic residues" evidence="1">
    <location>
        <begin position="48"/>
        <end position="60"/>
    </location>
</feature>
<dbReference type="PANTHER" id="PTHR12785">
    <property type="entry name" value="SPLICING FACTOR 3B"/>
    <property type="match status" value="1"/>
</dbReference>